<dbReference type="RefSeq" id="WP_180997915.1">
    <property type="nucleotide sequence ID" value="NZ_CP071970.1"/>
</dbReference>
<dbReference type="Proteomes" id="UP001222377">
    <property type="component" value="Unassembled WGS sequence"/>
</dbReference>
<protein>
    <submittedName>
        <fullName evidence="1">Uncharacterized protein</fullName>
    </submittedName>
</protein>
<dbReference type="EMBL" id="JARKHX010000004">
    <property type="protein sequence ID" value="MDF4194829.1"/>
    <property type="molecule type" value="Genomic_DNA"/>
</dbReference>
<comment type="caution">
    <text evidence="1">The sequence shown here is derived from an EMBL/GenBank/DDBJ whole genome shotgun (WGS) entry which is preliminary data.</text>
</comment>
<evidence type="ECO:0000313" key="1">
    <source>
        <dbReference type="EMBL" id="MDF4194829.1"/>
    </source>
</evidence>
<accession>A0AAP3YGN4</accession>
<dbReference type="AlphaFoldDB" id="A0AAP3YGN4"/>
<evidence type="ECO:0000313" key="2">
    <source>
        <dbReference type="Proteomes" id="UP001222377"/>
    </source>
</evidence>
<gene>
    <name evidence="1" type="ORF">PV946_13805</name>
</gene>
<reference evidence="1" key="1">
    <citation type="submission" date="2023-02" db="EMBL/GenBank/DDBJ databases">
        <title>Draft Whole-Genome Sequences of Bacillus Strains of Potential Probiotic for Poultry.</title>
        <authorList>
            <person name="Ma L.M."/>
            <person name="Lopez-Guerra N."/>
            <person name="Zhang G."/>
        </authorList>
    </citation>
    <scope>NUCLEOTIDE SEQUENCE</scope>
    <source>
        <strain evidence="1">OSU1013-24</strain>
    </source>
</reference>
<proteinExistence type="predicted"/>
<sequence length="54" mass="6454">MNTDILINALKEYDMLKQIEICNANLMLLSTIEGENEWIVAWKEFDQYLMKKMI</sequence>
<name>A0AAP3YGN4_BACAM</name>
<organism evidence="1 2">
    <name type="scientific">Bacillus amyloliquefaciens</name>
    <name type="common">Bacillus velezensis</name>
    <dbReference type="NCBI Taxonomy" id="1390"/>
    <lineage>
        <taxon>Bacteria</taxon>
        <taxon>Bacillati</taxon>
        <taxon>Bacillota</taxon>
        <taxon>Bacilli</taxon>
        <taxon>Bacillales</taxon>
        <taxon>Bacillaceae</taxon>
        <taxon>Bacillus</taxon>
        <taxon>Bacillus amyloliquefaciens group</taxon>
    </lineage>
</organism>